<name>A0ABD3FPV4_9STRA</name>
<comment type="caution">
    <text evidence="4">The sequence shown here is derived from an EMBL/GenBank/DDBJ whole genome shotgun (WGS) entry which is preliminary data.</text>
</comment>
<sequence>MADAPETVGHITIKEYTEDYFGFVHSEIGQNFGILIGIIVLYRVCAALALRFINYQKK</sequence>
<evidence type="ECO:0000256" key="2">
    <source>
        <dbReference type="SAM" id="Phobius"/>
    </source>
</evidence>
<feature type="domain" description="CDR ABC transporter" evidence="3">
    <location>
        <begin position="14"/>
        <end position="57"/>
    </location>
</feature>
<evidence type="ECO:0000259" key="3">
    <source>
        <dbReference type="Pfam" id="PF06422"/>
    </source>
</evidence>
<keyword evidence="2" id="KW-0812">Transmembrane</keyword>
<feature type="transmembrane region" description="Helical" evidence="2">
    <location>
        <begin position="32"/>
        <end position="53"/>
    </location>
</feature>
<dbReference type="Pfam" id="PF06422">
    <property type="entry name" value="PDR_CDR"/>
    <property type="match status" value="1"/>
</dbReference>
<dbReference type="InterPro" id="IPR010929">
    <property type="entry name" value="PDR_CDR_ABC"/>
</dbReference>
<keyword evidence="2" id="KW-1133">Transmembrane helix</keyword>
<dbReference type="Proteomes" id="UP001632037">
    <property type="component" value="Unassembled WGS sequence"/>
</dbReference>
<organism evidence="4 5">
    <name type="scientific">Phytophthora oleae</name>
    <dbReference type="NCBI Taxonomy" id="2107226"/>
    <lineage>
        <taxon>Eukaryota</taxon>
        <taxon>Sar</taxon>
        <taxon>Stramenopiles</taxon>
        <taxon>Oomycota</taxon>
        <taxon>Peronosporomycetes</taxon>
        <taxon>Peronosporales</taxon>
        <taxon>Peronosporaceae</taxon>
        <taxon>Phytophthora</taxon>
    </lineage>
</organism>
<dbReference type="AlphaFoldDB" id="A0ABD3FPV4"/>
<keyword evidence="1" id="KW-0813">Transport</keyword>
<accession>A0ABD3FPV4</accession>
<keyword evidence="2" id="KW-0472">Membrane</keyword>
<reference evidence="4 5" key="1">
    <citation type="submission" date="2024-09" db="EMBL/GenBank/DDBJ databases">
        <title>Genome sequencing and assembly of Phytophthora oleae, isolate VK10A, causative agent of rot of olive drupes.</title>
        <authorList>
            <person name="Conti Taguali S."/>
            <person name="Riolo M."/>
            <person name="La Spada F."/>
            <person name="Cacciola S.O."/>
            <person name="Dionisio G."/>
        </authorList>
    </citation>
    <scope>NUCLEOTIDE SEQUENCE [LARGE SCALE GENOMIC DNA]</scope>
    <source>
        <strain evidence="4 5">VK10A</strain>
    </source>
</reference>
<evidence type="ECO:0000256" key="1">
    <source>
        <dbReference type="ARBA" id="ARBA00022448"/>
    </source>
</evidence>
<evidence type="ECO:0000313" key="5">
    <source>
        <dbReference type="Proteomes" id="UP001632037"/>
    </source>
</evidence>
<protein>
    <recommendedName>
        <fullName evidence="3">CDR ABC transporter domain-containing protein</fullName>
    </recommendedName>
</protein>
<gene>
    <name evidence="4" type="ORF">V7S43_006564</name>
</gene>
<evidence type="ECO:0000313" key="4">
    <source>
        <dbReference type="EMBL" id="KAL3668481.1"/>
    </source>
</evidence>
<proteinExistence type="predicted"/>
<dbReference type="EMBL" id="JBIMZQ010000011">
    <property type="protein sequence ID" value="KAL3668481.1"/>
    <property type="molecule type" value="Genomic_DNA"/>
</dbReference>
<keyword evidence="5" id="KW-1185">Reference proteome</keyword>